<evidence type="ECO:0000313" key="2">
    <source>
        <dbReference type="Proteomes" id="UP000324800"/>
    </source>
</evidence>
<dbReference type="EMBL" id="SNRW01030998">
    <property type="protein sequence ID" value="KAA6357701.1"/>
    <property type="molecule type" value="Genomic_DNA"/>
</dbReference>
<dbReference type="AlphaFoldDB" id="A0A5J4TJK0"/>
<sequence>MIINNAATVIGTNDSYPTFIDLEFLQFGGGTSNIDYGNFTGIQRELVYGQIRATDSSEVTICENHENRSFLYVDFNAVGGQLIFEGGNLSKDINRKFFILASESGIITIENTISNVTFTNIDQIICNDHSTLNIFTSFTYSPKNTSQALIQTFDSTVVIGRASLIDELNIDDRWILNMSSGALNIVSGNIKANSTDQALITTYGTLITIVKRATAIFTTSNVFNISEGIMNIQGGTFIQNSTEHAMITATNATVTFGENSTSIFKAAWGLNVIQGNLNIFGGIFTYKSIKHGMVTATDAMVTIGRKTTPTMTGFNLFNILRGTIYILGGTFNKPSSLELNGTRISITDANATFGDENDANVTPIFNNIDYFNFTGGRVWFYSGQYHGIKSGFRIKSFESQLTFDGKLRQPELYQIQAIKQD</sequence>
<comment type="caution">
    <text evidence="1">The sequence shown here is derived from an EMBL/GenBank/DDBJ whole genome shotgun (WGS) entry which is preliminary data.</text>
</comment>
<organism evidence="1 2">
    <name type="scientific">Streblomastix strix</name>
    <dbReference type="NCBI Taxonomy" id="222440"/>
    <lineage>
        <taxon>Eukaryota</taxon>
        <taxon>Metamonada</taxon>
        <taxon>Preaxostyla</taxon>
        <taxon>Oxymonadida</taxon>
        <taxon>Streblomastigidae</taxon>
        <taxon>Streblomastix</taxon>
    </lineage>
</organism>
<accession>A0A5J4TJK0</accession>
<evidence type="ECO:0000313" key="1">
    <source>
        <dbReference type="EMBL" id="KAA6357701.1"/>
    </source>
</evidence>
<name>A0A5J4TJK0_9EUKA</name>
<protein>
    <submittedName>
        <fullName evidence="1">Uncharacterized protein</fullName>
    </submittedName>
</protein>
<gene>
    <name evidence="1" type="ORF">EZS28_046772</name>
</gene>
<feature type="non-terminal residue" evidence="1">
    <location>
        <position position="421"/>
    </location>
</feature>
<reference evidence="1 2" key="1">
    <citation type="submission" date="2019-03" db="EMBL/GenBank/DDBJ databases">
        <title>Single cell metagenomics reveals metabolic interactions within the superorganism composed of flagellate Streblomastix strix and complex community of Bacteroidetes bacteria on its surface.</title>
        <authorList>
            <person name="Treitli S.C."/>
            <person name="Kolisko M."/>
            <person name="Husnik F."/>
            <person name="Keeling P."/>
            <person name="Hampl V."/>
        </authorList>
    </citation>
    <scope>NUCLEOTIDE SEQUENCE [LARGE SCALE GENOMIC DNA]</scope>
    <source>
        <strain evidence="1">ST1C</strain>
    </source>
</reference>
<dbReference type="Proteomes" id="UP000324800">
    <property type="component" value="Unassembled WGS sequence"/>
</dbReference>
<proteinExistence type="predicted"/>